<sequence>MEVTKKDWKLFREKIGDWQESYIKKLLDEYIKMISDGGLASDKFLELDKRIKADRRKPGVIIEMRKSEMLYDIVALINDKVITQDDLEEFSDELKEYVQFLLDRNYGK</sequence>
<reference evidence="1 2" key="1">
    <citation type="submission" date="2019-08" db="EMBL/GenBank/DDBJ databases">
        <title>In-depth cultivation of the pig gut microbiome towards novel bacterial diversity and tailored functional studies.</title>
        <authorList>
            <person name="Wylensek D."/>
            <person name="Hitch T.C.A."/>
            <person name="Clavel T."/>
        </authorList>
    </citation>
    <scope>NUCLEOTIDE SEQUENCE [LARGE SCALE GENOMIC DNA]</scope>
    <source>
        <strain evidence="1 2">BL-389-WT-3D</strain>
    </source>
</reference>
<gene>
    <name evidence="1" type="ORF">FYJ37_15560</name>
</gene>
<evidence type="ECO:0000313" key="2">
    <source>
        <dbReference type="Proteomes" id="UP000462363"/>
    </source>
</evidence>
<organism evidence="1 2">
    <name type="scientific">Clostridium scindens (strain JCM 10418 / VPI 12708)</name>
    <dbReference type="NCBI Taxonomy" id="29347"/>
    <lineage>
        <taxon>Bacteria</taxon>
        <taxon>Bacillati</taxon>
        <taxon>Bacillota</taxon>
        <taxon>Clostridia</taxon>
        <taxon>Lachnospirales</taxon>
        <taxon>Lachnospiraceae</taxon>
    </lineage>
</organism>
<comment type="caution">
    <text evidence="1">The sequence shown here is derived from an EMBL/GenBank/DDBJ whole genome shotgun (WGS) entry which is preliminary data.</text>
</comment>
<accession>A0A844F8D0</accession>
<proteinExistence type="predicted"/>
<dbReference type="RefSeq" id="WP_009249428.1">
    <property type="nucleotide sequence ID" value="NZ_AP024846.1"/>
</dbReference>
<name>A0A844F8D0_CLOSV</name>
<dbReference type="Proteomes" id="UP000462363">
    <property type="component" value="Unassembled WGS sequence"/>
</dbReference>
<evidence type="ECO:0000313" key="1">
    <source>
        <dbReference type="EMBL" id="MSS41706.1"/>
    </source>
</evidence>
<protein>
    <submittedName>
        <fullName evidence="1">Multidrug transporter</fullName>
    </submittedName>
</protein>
<dbReference type="AlphaFoldDB" id="A0A844F8D0"/>
<dbReference type="EMBL" id="VUMB01000046">
    <property type="protein sequence ID" value="MSS41706.1"/>
    <property type="molecule type" value="Genomic_DNA"/>
</dbReference>